<evidence type="ECO:0000313" key="2">
    <source>
        <dbReference type="EMBL" id="SDW44288.1"/>
    </source>
</evidence>
<dbReference type="EMBL" id="FNOF01000003">
    <property type="protein sequence ID" value="SDW44288.1"/>
    <property type="molecule type" value="Genomic_DNA"/>
</dbReference>
<dbReference type="RefSeq" id="WP_004515118.1">
    <property type="nucleotide sequence ID" value="NZ_FNOF01000003.1"/>
</dbReference>
<gene>
    <name evidence="2" type="ORF">SAMN05443574_103251</name>
</gene>
<reference evidence="2 3" key="1">
    <citation type="submission" date="2016-10" db="EMBL/GenBank/DDBJ databases">
        <authorList>
            <person name="de Groot N.N."/>
        </authorList>
    </citation>
    <scope>NUCLEOTIDE SEQUENCE [LARGE SCALE GENOMIC DNA]</scope>
    <source>
        <strain evidence="2 3">DSM 3756</strain>
    </source>
</reference>
<dbReference type="AlphaFoldDB" id="A0A1H2TKE8"/>
<dbReference type="Proteomes" id="UP000182573">
    <property type="component" value="Unassembled WGS sequence"/>
</dbReference>
<evidence type="ECO:0000313" key="3">
    <source>
        <dbReference type="Proteomes" id="UP000182573"/>
    </source>
</evidence>
<sequence length="235" mass="26665">MNGDVKSRIERYTYWDIFEDDVNRRTDREILTDIEGLMTNVVDEVTERARENGKDVSQVRSNVAGNYFQALVSYATADVAAENGLRLLHSKKLESTELADAVPIIGGEDETILSPDSDIVYYDPDGGPIFIISCKTSFRERMAQSGMWKLMFEVATHSCTDPDCPTHNYSFSGEFERDIYMGFGTVDFYDDVESKDIVELFDFGYAPTVDEGTSGVAYPMERLIDHIEDEWSSFR</sequence>
<protein>
    <recommendedName>
        <fullName evidence="1">BsaWI restriction endonuclease type 2 domain-containing protein</fullName>
    </recommendedName>
</protein>
<dbReference type="Pfam" id="PF18643">
    <property type="entry name" value="RE_BsaWI"/>
    <property type="match status" value="1"/>
</dbReference>
<dbReference type="STRING" id="28442.SAMN05443574_103251"/>
<dbReference type="InterPro" id="IPR041551">
    <property type="entry name" value="RE_BsaWI"/>
</dbReference>
<organism evidence="2 3">
    <name type="scientific">Haloarcula vallismortis</name>
    <name type="common">Halobacterium vallismortis</name>
    <dbReference type="NCBI Taxonomy" id="28442"/>
    <lineage>
        <taxon>Archaea</taxon>
        <taxon>Methanobacteriati</taxon>
        <taxon>Methanobacteriota</taxon>
        <taxon>Stenosarchaea group</taxon>
        <taxon>Halobacteria</taxon>
        <taxon>Halobacteriales</taxon>
        <taxon>Haloarculaceae</taxon>
        <taxon>Haloarcula</taxon>
    </lineage>
</organism>
<name>A0A1H2TKE8_HALVA</name>
<accession>A0A1H2TKE8</accession>
<proteinExistence type="predicted"/>
<feature type="domain" description="BsaWI restriction endonuclease type 2" evidence="1">
    <location>
        <begin position="110"/>
        <end position="155"/>
    </location>
</feature>
<evidence type="ECO:0000259" key="1">
    <source>
        <dbReference type="Pfam" id="PF18643"/>
    </source>
</evidence>